<feature type="domain" description="Haemin-degrading HemS/ChuX" evidence="1">
    <location>
        <begin position="30"/>
        <end position="157"/>
    </location>
</feature>
<dbReference type="Pfam" id="PF05171">
    <property type="entry name" value="HemS"/>
    <property type="match status" value="2"/>
</dbReference>
<keyword evidence="3" id="KW-1185">Reference proteome</keyword>
<feature type="domain" description="Haemin-degrading HemS/ChuX" evidence="1">
    <location>
        <begin position="209"/>
        <end position="341"/>
    </location>
</feature>
<dbReference type="Proteomes" id="UP000680714">
    <property type="component" value="Unassembled WGS sequence"/>
</dbReference>
<dbReference type="InterPro" id="IPR053733">
    <property type="entry name" value="Heme_Transport_Util_sf"/>
</dbReference>
<evidence type="ECO:0000259" key="1">
    <source>
        <dbReference type="Pfam" id="PF05171"/>
    </source>
</evidence>
<evidence type="ECO:0000313" key="2">
    <source>
        <dbReference type="EMBL" id="MBR9971474.1"/>
    </source>
</evidence>
<dbReference type="InterPro" id="IPR007845">
    <property type="entry name" value="HemS/ChuX_dom"/>
</dbReference>
<reference evidence="2 3" key="1">
    <citation type="submission" date="2021-04" db="EMBL/GenBank/DDBJ databases">
        <title>Magnetospirillum sulfuroxidans sp. nov., a facultative chemolithoautotrophic sulfur-oxidizing alphaproteobacterium isolated from freshwater sediment and proposals for Paramagetospirillum gen. nov., and Magnetospirillaceae fam. nov.</title>
        <authorList>
            <person name="Koziaeva V."/>
            <person name="Geelhoed J.S."/>
            <person name="Sorokin D.Y."/>
            <person name="Grouzdev D.S."/>
        </authorList>
    </citation>
    <scope>NUCLEOTIDE SEQUENCE [LARGE SCALE GENOMIC DNA]</scope>
    <source>
        <strain evidence="2 3">J10</strain>
    </source>
</reference>
<organism evidence="2 3">
    <name type="scientific">Magnetospirillum sulfuroxidans</name>
    <dbReference type="NCBI Taxonomy" id="611300"/>
    <lineage>
        <taxon>Bacteria</taxon>
        <taxon>Pseudomonadati</taxon>
        <taxon>Pseudomonadota</taxon>
        <taxon>Alphaproteobacteria</taxon>
        <taxon>Rhodospirillales</taxon>
        <taxon>Rhodospirillaceae</taxon>
        <taxon>Magnetospirillum</taxon>
    </lineage>
</organism>
<dbReference type="Gene3D" id="3.40.1570.10">
    <property type="entry name" value="HemS/ChuS/ChuX like domains"/>
    <property type="match status" value="2"/>
</dbReference>
<dbReference type="CDD" id="cd16831">
    <property type="entry name" value="HemS-like_C"/>
    <property type="match status" value="1"/>
</dbReference>
<sequence>MTSSLTQLWCEIANGNAKGYARDLAAEAGASEAQLVAAGCGGNGVVRLEVDWAATMARLEELGEVKVITRNDSIVHEKVGSFGKVQITATTGLVLNGDVDLRLFLGHWNHSFFVRMNTRHGERQAIQVFDLHGEAVHKIYRTQATHGSVWDALVAELAAADQSPELSVLPPRRLLAPREDGAIDVAGLRASWTAMKDIHHFHGMLQEFGVDRHQALRLAGPDLAREVDCGALAAVLRAVQAEQIPFMVFVGNAGCIQIHTGTVQRVMEKDGWVNIMDPRFNLHARADLITSAWVVTKPTRESAITTLELYDDQNRNVAILCGERQPGTTERAEWRALLSTLPALAASRAA</sequence>
<name>A0ABS5IAN5_9PROT</name>
<dbReference type="EMBL" id="JAGTUF010000004">
    <property type="protein sequence ID" value="MBR9971474.1"/>
    <property type="molecule type" value="Genomic_DNA"/>
</dbReference>
<dbReference type="CDD" id="cd16830">
    <property type="entry name" value="HemS-like_N"/>
    <property type="match status" value="1"/>
</dbReference>
<evidence type="ECO:0000313" key="3">
    <source>
        <dbReference type="Proteomes" id="UP000680714"/>
    </source>
</evidence>
<accession>A0ABS5IAN5</accession>
<protein>
    <submittedName>
        <fullName evidence="2">Hemin-degrading factor</fullName>
    </submittedName>
</protein>
<dbReference type="RefSeq" id="WP_211547270.1">
    <property type="nucleotide sequence ID" value="NZ_JAGTUF010000004.1"/>
</dbReference>
<dbReference type="SUPFAM" id="SSF144064">
    <property type="entry name" value="Heme iron utilization protein-like"/>
    <property type="match status" value="1"/>
</dbReference>
<gene>
    <name evidence="2" type="ORF">KEC16_07095</name>
</gene>
<proteinExistence type="predicted"/>
<comment type="caution">
    <text evidence="2">The sequence shown here is derived from an EMBL/GenBank/DDBJ whole genome shotgun (WGS) entry which is preliminary data.</text>
</comment>